<organism evidence="2">
    <name type="scientific">Ursus maritimus</name>
    <name type="common">Polar bear</name>
    <name type="synonym">Thalarctos maritimus</name>
    <dbReference type="NCBI Taxonomy" id="29073"/>
    <lineage>
        <taxon>Eukaryota</taxon>
        <taxon>Metazoa</taxon>
        <taxon>Chordata</taxon>
        <taxon>Craniata</taxon>
        <taxon>Vertebrata</taxon>
        <taxon>Euteleostomi</taxon>
        <taxon>Mammalia</taxon>
        <taxon>Eutheria</taxon>
        <taxon>Laurasiatheria</taxon>
        <taxon>Carnivora</taxon>
        <taxon>Caniformia</taxon>
        <taxon>Ursidae</taxon>
        <taxon>Ursus</taxon>
    </lineage>
</organism>
<evidence type="ECO:0000313" key="2">
    <source>
        <dbReference type="Ensembl" id="ENSUMAP00000032220"/>
    </source>
</evidence>
<sequence length="78" mass="8290">MSSEVAACLNAKKLGRSHGDLRRVPAPSSFGSPLGTEESQGLPDKEGCGGPRRRLTHTSRPTSLINCSFMPLNLNVTP</sequence>
<dbReference type="Ensembl" id="ENSUMAT00000038095.1">
    <property type="protein sequence ID" value="ENSUMAP00000032220.1"/>
    <property type="gene ID" value="ENSUMAG00000023229.1"/>
</dbReference>
<dbReference type="OMA" id="LPDKEGC"/>
<name>A0A452VF09_URSMA</name>
<dbReference type="AlphaFoldDB" id="A0A452VF09"/>
<accession>A0A452VF09</accession>
<proteinExistence type="predicted"/>
<protein>
    <submittedName>
        <fullName evidence="2">Uncharacterized protein</fullName>
    </submittedName>
</protein>
<reference evidence="2" key="1">
    <citation type="submission" date="2019-03" db="UniProtKB">
        <authorList>
            <consortium name="Ensembl"/>
        </authorList>
    </citation>
    <scope>IDENTIFICATION</scope>
</reference>
<evidence type="ECO:0000256" key="1">
    <source>
        <dbReference type="SAM" id="MobiDB-lite"/>
    </source>
</evidence>
<feature type="region of interest" description="Disordered" evidence="1">
    <location>
        <begin position="16"/>
        <end position="59"/>
    </location>
</feature>
<dbReference type="GeneTree" id="ENSGT00950000185828"/>